<dbReference type="Pfam" id="PF00072">
    <property type="entry name" value="Response_reg"/>
    <property type="match status" value="1"/>
</dbReference>
<evidence type="ECO:0000256" key="3">
    <source>
        <dbReference type="ARBA" id="ARBA00022553"/>
    </source>
</evidence>
<evidence type="ECO:0000313" key="11">
    <source>
        <dbReference type="EMBL" id="UVI30163.1"/>
    </source>
</evidence>
<reference evidence="11" key="1">
    <citation type="submission" date="2022-01" db="EMBL/GenBank/DDBJ databases">
        <title>Paenibacillus spongiae sp. nov., isolated from marine sponge.</title>
        <authorList>
            <person name="Li Z."/>
            <person name="Zhang M."/>
        </authorList>
    </citation>
    <scope>NUCLEOTIDE SEQUENCE</scope>
    <source>
        <strain evidence="11">PHS-Z3</strain>
    </source>
</reference>
<protein>
    <submittedName>
        <fullName evidence="11">Response regulator</fullName>
    </submittedName>
</protein>
<dbReference type="InterPro" id="IPR011006">
    <property type="entry name" value="CheY-like_superfamily"/>
</dbReference>
<dbReference type="EMBL" id="CP091430">
    <property type="protein sequence ID" value="UVI30163.1"/>
    <property type="molecule type" value="Genomic_DNA"/>
</dbReference>
<dbReference type="SUPFAM" id="SSF46689">
    <property type="entry name" value="Homeodomain-like"/>
    <property type="match status" value="1"/>
</dbReference>
<name>A0ABY5SCZ0_9BACL</name>
<dbReference type="RefSeq" id="WP_258386233.1">
    <property type="nucleotide sequence ID" value="NZ_CP091430.1"/>
</dbReference>
<dbReference type="SUPFAM" id="SSF52172">
    <property type="entry name" value="CheY-like"/>
    <property type="match status" value="1"/>
</dbReference>
<feature type="domain" description="HTH araC/xylS-type" evidence="9">
    <location>
        <begin position="374"/>
        <end position="472"/>
    </location>
</feature>
<dbReference type="Gene3D" id="3.40.50.2300">
    <property type="match status" value="1"/>
</dbReference>
<dbReference type="PROSITE" id="PS01124">
    <property type="entry name" value="HTH_ARAC_FAMILY_2"/>
    <property type="match status" value="1"/>
</dbReference>
<evidence type="ECO:0000259" key="9">
    <source>
        <dbReference type="PROSITE" id="PS01124"/>
    </source>
</evidence>
<evidence type="ECO:0000256" key="1">
    <source>
        <dbReference type="ARBA" id="ARBA00004496"/>
    </source>
</evidence>
<dbReference type="InterPro" id="IPR018062">
    <property type="entry name" value="HTH_AraC-typ_CS"/>
</dbReference>
<sequence>MYKVLIVDDESWVVESLKASVDWNSLGFEVAGEAYSGLEALAFIQAHKPQVVFTDIRMQGMSGLELIKKGGELPDPPKFVVVSGYAEFAYAQRALNYGAAMYCLKPYDEQEIADVLSKLKKHLDAAQQLSDTLLLQMLAEEGGGSPDAIKREFDKHGIRIDAGHAVGAMVCDAGDGRFPQVEHALRLKIGIRKMLYIMAYDSLTEAARKLEAEWPDGLKGAGVSFAFTDSHMLKNAMGSANLLASHYFITGSEGVNWHREASQGTLNKVIKQIGSAIGSKEFAVLGGLFDEAGRLFQQEGYTVKHALRLYNVVISLLYSMNEEERDGMLFSYEQLMETFRSLPDMLDYLKGVSMRMIRKNPEYAVKETGNETFKLILQDVHDNFRSDISIQSLTQKYFISPNYVSQLFKKEVGETFTSYMTKLRINYACELLEQTNYLVNEIAEKAGYHDYFYFTRMFKKMTGRTPTQFREQSGT</sequence>
<accession>A0ABY5SCZ0</accession>
<dbReference type="SMART" id="SM00448">
    <property type="entry name" value="REC"/>
    <property type="match status" value="1"/>
</dbReference>
<dbReference type="InterPro" id="IPR018060">
    <property type="entry name" value="HTH_AraC"/>
</dbReference>
<evidence type="ECO:0000313" key="12">
    <source>
        <dbReference type="Proteomes" id="UP001057877"/>
    </source>
</evidence>
<feature type="modified residue" description="4-aspartylphosphate" evidence="8">
    <location>
        <position position="55"/>
    </location>
</feature>
<dbReference type="InterPro" id="IPR020449">
    <property type="entry name" value="Tscrpt_reg_AraC-type_HTH"/>
</dbReference>
<dbReference type="PRINTS" id="PR00032">
    <property type="entry name" value="HTHARAC"/>
</dbReference>
<keyword evidence="4" id="KW-0902">Two-component regulatory system</keyword>
<proteinExistence type="predicted"/>
<comment type="subcellular location">
    <subcellularLocation>
        <location evidence="1">Cytoplasm</location>
    </subcellularLocation>
</comment>
<dbReference type="PANTHER" id="PTHR42713:SF3">
    <property type="entry name" value="TRANSCRIPTIONAL REGULATORY PROTEIN HPTR"/>
    <property type="match status" value="1"/>
</dbReference>
<dbReference type="InterPro" id="IPR001789">
    <property type="entry name" value="Sig_transdc_resp-reg_receiver"/>
</dbReference>
<dbReference type="Gene3D" id="1.10.10.60">
    <property type="entry name" value="Homeodomain-like"/>
    <property type="match status" value="2"/>
</dbReference>
<evidence type="ECO:0000259" key="10">
    <source>
        <dbReference type="PROSITE" id="PS50110"/>
    </source>
</evidence>
<evidence type="ECO:0000256" key="8">
    <source>
        <dbReference type="PROSITE-ProRule" id="PRU00169"/>
    </source>
</evidence>
<evidence type="ECO:0000256" key="5">
    <source>
        <dbReference type="ARBA" id="ARBA00023015"/>
    </source>
</evidence>
<dbReference type="Pfam" id="PF12833">
    <property type="entry name" value="HTH_18"/>
    <property type="match status" value="1"/>
</dbReference>
<dbReference type="InterPro" id="IPR009057">
    <property type="entry name" value="Homeodomain-like_sf"/>
</dbReference>
<dbReference type="CDD" id="cd17536">
    <property type="entry name" value="REC_YesN-like"/>
    <property type="match status" value="1"/>
</dbReference>
<keyword evidence="2" id="KW-0963">Cytoplasm</keyword>
<evidence type="ECO:0000256" key="2">
    <source>
        <dbReference type="ARBA" id="ARBA00022490"/>
    </source>
</evidence>
<keyword evidence="7" id="KW-0804">Transcription</keyword>
<evidence type="ECO:0000256" key="7">
    <source>
        <dbReference type="ARBA" id="ARBA00023163"/>
    </source>
</evidence>
<dbReference type="PROSITE" id="PS00041">
    <property type="entry name" value="HTH_ARAC_FAMILY_1"/>
    <property type="match status" value="1"/>
</dbReference>
<dbReference type="InterPro" id="IPR051552">
    <property type="entry name" value="HptR"/>
</dbReference>
<keyword evidence="3 8" id="KW-0597">Phosphoprotein</keyword>
<evidence type="ECO:0000256" key="4">
    <source>
        <dbReference type="ARBA" id="ARBA00023012"/>
    </source>
</evidence>
<organism evidence="11 12">
    <name type="scientific">Paenibacillus spongiae</name>
    <dbReference type="NCBI Taxonomy" id="2909671"/>
    <lineage>
        <taxon>Bacteria</taxon>
        <taxon>Bacillati</taxon>
        <taxon>Bacillota</taxon>
        <taxon>Bacilli</taxon>
        <taxon>Bacillales</taxon>
        <taxon>Paenibacillaceae</taxon>
        <taxon>Paenibacillus</taxon>
    </lineage>
</organism>
<dbReference type="PROSITE" id="PS50110">
    <property type="entry name" value="RESPONSE_REGULATORY"/>
    <property type="match status" value="1"/>
</dbReference>
<keyword evidence="5" id="KW-0805">Transcription regulation</keyword>
<dbReference type="SMART" id="SM00342">
    <property type="entry name" value="HTH_ARAC"/>
    <property type="match status" value="1"/>
</dbReference>
<keyword evidence="6" id="KW-0238">DNA-binding</keyword>
<dbReference type="PANTHER" id="PTHR42713">
    <property type="entry name" value="HISTIDINE KINASE-RELATED"/>
    <property type="match status" value="1"/>
</dbReference>
<evidence type="ECO:0000256" key="6">
    <source>
        <dbReference type="ARBA" id="ARBA00023125"/>
    </source>
</evidence>
<gene>
    <name evidence="11" type="ORF">L1F29_33155</name>
</gene>
<feature type="domain" description="Response regulatory" evidence="10">
    <location>
        <begin position="3"/>
        <end position="120"/>
    </location>
</feature>
<dbReference type="Proteomes" id="UP001057877">
    <property type="component" value="Chromosome"/>
</dbReference>
<keyword evidence="12" id="KW-1185">Reference proteome</keyword>